<evidence type="ECO:0000313" key="1">
    <source>
        <dbReference type="EMBL" id="MBE1605994.1"/>
    </source>
</evidence>
<dbReference type="RefSeq" id="WP_192750200.1">
    <property type="nucleotide sequence ID" value="NZ_BAABJL010000025.1"/>
</dbReference>
<protein>
    <submittedName>
        <fullName evidence="1">DNA-binding MarR family transcriptional regulator</fullName>
    </submittedName>
</protein>
<keyword evidence="1" id="KW-0238">DNA-binding</keyword>
<accession>A0A927MSU0</accession>
<reference evidence="1" key="1">
    <citation type="submission" date="2020-10" db="EMBL/GenBank/DDBJ databases">
        <title>Sequencing the genomes of 1000 actinobacteria strains.</title>
        <authorList>
            <person name="Klenk H.-P."/>
        </authorList>
    </citation>
    <scope>NUCLEOTIDE SEQUENCE</scope>
    <source>
        <strain evidence="1">DSM 45354</strain>
    </source>
</reference>
<dbReference type="SUPFAM" id="SSF46785">
    <property type="entry name" value="Winged helix' DNA-binding domain"/>
    <property type="match status" value="1"/>
</dbReference>
<name>A0A927MSU0_9ACTN</name>
<dbReference type="Proteomes" id="UP000638648">
    <property type="component" value="Unassembled WGS sequence"/>
</dbReference>
<keyword evidence="2" id="KW-1185">Reference proteome</keyword>
<dbReference type="EMBL" id="JADBEM010000001">
    <property type="protein sequence ID" value="MBE1605994.1"/>
    <property type="molecule type" value="Genomic_DNA"/>
</dbReference>
<dbReference type="InterPro" id="IPR036390">
    <property type="entry name" value="WH_DNA-bd_sf"/>
</dbReference>
<proteinExistence type="predicted"/>
<sequence>MAMVTYTDAELAHHPVGYWTGAAHEAVISYIDQEHRRLGVTQRHWMTLNALTRNEAGLTREEITYVLRRYMTPQIGDVSTYPAVLDDLVERGWVAAGTDGRLTLTDAGHAGRARIAERTAAIRAHLHDGVTDEEYVAALKVLRRITANAGGPLTL</sequence>
<dbReference type="InterPro" id="IPR036388">
    <property type="entry name" value="WH-like_DNA-bd_sf"/>
</dbReference>
<evidence type="ECO:0000313" key="2">
    <source>
        <dbReference type="Proteomes" id="UP000638648"/>
    </source>
</evidence>
<organism evidence="1 2">
    <name type="scientific">Actinopolymorpha pittospori</name>
    <dbReference type="NCBI Taxonomy" id="648752"/>
    <lineage>
        <taxon>Bacteria</taxon>
        <taxon>Bacillati</taxon>
        <taxon>Actinomycetota</taxon>
        <taxon>Actinomycetes</taxon>
        <taxon>Propionibacteriales</taxon>
        <taxon>Actinopolymorphaceae</taxon>
        <taxon>Actinopolymorpha</taxon>
    </lineage>
</organism>
<dbReference type="GO" id="GO:0003677">
    <property type="term" value="F:DNA binding"/>
    <property type="evidence" value="ECO:0007669"/>
    <property type="project" value="UniProtKB-KW"/>
</dbReference>
<dbReference type="AlphaFoldDB" id="A0A927MSU0"/>
<gene>
    <name evidence="1" type="ORF">HEB94_002842</name>
</gene>
<dbReference type="Gene3D" id="1.10.10.10">
    <property type="entry name" value="Winged helix-like DNA-binding domain superfamily/Winged helix DNA-binding domain"/>
    <property type="match status" value="1"/>
</dbReference>
<comment type="caution">
    <text evidence="1">The sequence shown here is derived from an EMBL/GenBank/DDBJ whole genome shotgun (WGS) entry which is preliminary data.</text>
</comment>